<accession>A0AAW0SKM7</accession>
<name>A0AAW0SKM7_SCYPA</name>
<evidence type="ECO:0000256" key="1">
    <source>
        <dbReference type="SAM" id="MobiDB-lite"/>
    </source>
</evidence>
<protein>
    <submittedName>
        <fullName evidence="2">Uncharacterized protein</fullName>
    </submittedName>
</protein>
<dbReference type="Proteomes" id="UP001487740">
    <property type="component" value="Unassembled WGS sequence"/>
</dbReference>
<dbReference type="EMBL" id="JARAKH010000049">
    <property type="protein sequence ID" value="KAK8375554.1"/>
    <property type="molecule type" value="Genomic_DNA"/>
</dbReference>
<dbReference type="PANTHER" id="PTHR41153:SF2">
    <property type="entry name" value="RE41427P"/>
    <property type="match status" value="1"/>
</dbReference>
<organism evidence="2 3">
    <name type="scientific">Scylla paramamosain</name>
    <name type="common">Mud crab</name>
    <dbReference type="NCBI Taxonomy" id="85552"/>
    <lineage>
        <taxon>Eukaryota</taxon>
        <taxon>Metazoa</taxon>
        <taxon>Ecdysozoa</taxon>
        <taxon>Arthropoda</taxon>
        <taxon>Crustacea</taxon>
        <taxon>Multicrustacea</taxon>
        <taxon>Malacostraca</taxon>
        <taxon>Eumalacostraca</taxon>
        <taxon>Eucarida</taxon>
        <taxon>Decapoda</taxon>
        <taxon>Pleocyemata</taxon>
        <taxon>Brachyura</taxon>
        <taxon>Eubrachyura</taxon>
        <taxon>Portunoidea</taxon>
        <taxon>Portunidae</taxon>
        <taxon>Portuninae</taxon>
        <taxon>Scylla</taxon>
    </lineage>
</organism>
<keyword evidence="3" id="KW-1185">Reference proteome</keyword>
<feature type="region of interest" description="Disordered" evidence="1">
    <location>
        <begin position="349"/>
        <end position="377"/>
    </location>
</feature>
<dbReference type="PANTHER" id="PTHR41153">
    <property type="entry name" value="RE41427P"/>
    <property type="match status" value="1"/>
</dbReference>
<dbReference type="InterPro" id="IPR029034">
    <property type="entry name" value="Cystine-knot_cytokine"/>
</dbReference>
<gene>
    <name evidence="2" type="ORF">O3P69_008403</name>
</gene>
<evidence type="ECO:0000313" key="2">
    <source>
        <dbReference type="EMBL" id="KAK8375554.1"/>
    </source>
</evidence>
<sequence>MQTSREEKSPAPPRILARTHHSGLIPAVHQGSGHKIHSQGTGHGQSVSTRVMLPLCCCAGLWHLGDARLLLTASASAILMLEKAVYIALPGAAFFKTGIKVGINLGASSSPPAPHHLHYCTAKKEQLLKNLYVDYFQSAGPCVAPDGAKLYPFKSTHRGGSEGPTVCAKLPRLCQLLGKSSSYRGRSILEAGQTMMKTLRTNMRSLYQMLTGRDSPTAFHSDPRSGILHSSYSDYAPSHAACDHGGCDEGGGVAVCESVEDLVFPMVGRSALTNTTVTVLQAFPDLVQPVFFRRCRNRQAQVVYGECQQQYLPVSLLVAPPYPGAVLAHDFVLVESGCHVAAHVAQHYGETQPRQAQRDTPEDVGSVSFRESDRRLF</sequence>
<comment type="caution">
    <text evidence="2">The sequence shown here is derived from an EMBL/GenBank/DDBJ whole genome shotgun (WGS) entry which is preliminary data.</text>
</comment>
<dbReference type="AlphaFoldDB" id="A0AAW0SKM7"/>
<proteinExistence type="predicted"/>
<dbReference type="SUPFAM" id="SSF57501">
    <property type="entry name" value="Cystine-knot cytokines"/>
    <property type="match status" value="1"/>
</dbReference>
<evidence type="ECO:0000313" key="3">
    <source>
        <dbReference type="Proteomes" id="UP001487740"/>
    </source>
</evidence>
<reference evidence="2 3" key="1">
    <citation type="submission" date="2023-03" db="EMBL/GenBank/DDBJ databases">
        <title>High-quality genome of Scylla paramamosain provides insights in environmental adaptation.</title>
        <authorList>
            <person name="Zhang L."/>
        </authorList>
    </citation>
    <scope>NUCLEOTIDE SEQUENCE [LARGE SCALE GENOMIC DNA]</scope>
    <source>
        <strain evidence="2">LZ_2023a</strain>
        <tissue evidence="2">Muscle</tissue>
    </source>
</reference>